<dbReference type="Proteomes" id="UP000283530">
    <property type="component" value="Unassembled WGS sequence"/>
</dbReference>
<keyword evidence="2" id="KW-0805">Transcription regulation</keyword>
<proteinExistence type="inferred from homology"/>
<feature type="region of interest" description="Disordered" evidence="8">
    <location>
        <begin position="32"/>
        <end position="66"/>
    </location>
</feature>
<accession>A0A3S3R9D6</accession>
<dbReference type="OrthoDB" id="1932364at2759"/>
<dbReference type="InterPro" id="IPR036955">
    <property type="entry name" value="AP2/ERF_dom_sf"/>
</dbReference>
<feature type="domain" description="AP2/ERF" evidence="9">
    <location>
        <begin position="29"/>
        <end position="105"/>
    </location>
</feature>
<evidence type="ECO:0000256" key="5">
    <source>
        <dbReference type="ARBA" id="ARBA00023163"/>
    </source>
</evidence>
<keyword evidence="3" id="KW-0238">DNA-binding</keyword>
<comment type="subcellular location">
    <subcellularLocation>
        <location evidence="1">Nucleus</location>
    </subcellularLocation>
</comment>
<evidence type="ECO:0000256" key="1">
    <source>
        <dbReference type="ARBA" id="ARBA00004123"/>
    </source>
</evidence>
<name>A0A3S3R9D6_9MAGN</name>
<dbReference type="InterPro" id="IPR016177">
    <property type="entry name" value="DNA-bd_dom_sf"/>
</dbReference>
<comment type="caution">
    <text evidence="10">The sequence shown here is derived from an EMBL/GenBank/DDBJ whole genome shotgun (WGS) entry which is preliminary data.</text>
</comment>
<keyword evidence="4" id="KW-0010">Activator</keyword>
<evidence type="ECO:0000313" key="10">
    <source>
        <dbReference type="EMBL" id="RWR96433.1"/>
    </source>
</evidence>
<evidence type="ECO:0000256" key="8">
    <source>
        <dbReference type="SAM" id="MobiDB-lite"/>
    </source>
</evidence>
<evidence type="ECO:0000256" key="2">
    <source>
        <dbReference type="ARBA" id="ARBA00023015"/>
    </source>
</evidence>
<dbReference type="Gene3D" id="3.30.730.10">
    <property type="entry name" value="AP2/ERF domain"/>
    <property type="match status" value="1"/>
</dbReference>
<dbReference type="GO" id="GO:0003677">
    <property type="term" value="F:DNA binding"/>
    <property type="evidence" value="ECO:0007669"/>
    <property type="project" value="UniProtKB-KW"/>
</dbReference>
<evidence type="ECO:0000313" key="11">
    <source>
        <dbReference type="Proteomes" id="UP000283530"/>
    </source>
</evidence>
<dbReference type="InterPro" id="IPR001471">
    <property type="entry name" value="AP2/ERF_dom"/>
</dbReference>
<evidence type="ECO:0000259" key="9">
    <source>
        <dbReference type="PROSITE" id="PS51032"/>
    </source>
</evidence>
<evidence type="ECO:0000256" key="4">
    <source>
        <dbReference type="ARBA" id="ARBA00023159"/>
    </source>
</evidence>
<dbReference type="SMART" id="SM00380">
    <property type="entry name" value="AP2"/>
    <property type="match status" value="1"/>
</dbReference>
<dbReference type="SUPFAM" id="SSF54171">
    <property type="entry name" value="DNA-binding domain"/>
    <property type="match status" value="1"/>
</dbReference>
<protein>
    <submittedName>
        <fullName evidence="10">AP2/ERF domain-containing protein</fullName>
    </submittedName>
</protein>
<dbReference type="CDD" id="cd00018">
    <property type="entry name" value="AP2"/>
    <property type="match status" value="1"/>
</dbReference>
<dbReference type="EMBL" id="QPKB01000012">
    <property type="protein sequence ID" value="RWR96433.1"/>
    <property type="molecule type" value="Genomic_DNA"/>
</dbReference>
<dbReference type="PANTHER" id="PTHR31985">
    <property type="entry name" value="ETHYLENE-RESPONSIVE TRANSCRIPTION FACTOR ERF042-RELATED"/>
    <property type="match status" value="1"/>
</dbReference>
<dbReference type="PROSITE" id="PS51032">
    <property type="entry name" value="AP2_ERF"/>
    <property type="match status" value="1"/>
</dbReference>
<dbReference type="AlphaFoldDB" id="A0A3S3R9D6"/>
<dbReference type="GO" id="GO:0005634">
    <property type="term" value="C:nucleus"/>
    <property type="evidence" value="ECO:0007669"/>
    <property type="project" value="UniProtKB-SubCell"/>
</dbReference>
<evidence type="ECO:0000256" key="7">
    <source>
        <dbReference type="ARBA" id="ARBA00024343"/>
    </source>
</evidence>
<keyword evidence="5" id="KW-0804">Transcription</keyword>
<gene>
    <name evidence="10" type="ORF">CKAN_02582000</name>
</gene>
<organism evidence="10 11">
    <name type="scientific">Cinnamomum micranthum f. kanehirae</name>
    <dbReference type="NCBI Taxonomy" id="337451"/>
    <lineage>
        <taxon>Eukaryota</taxon>
        <taxon>Viridiplantae</taxon>
        <taxon>Streptophyta</taxon>
        <taxon>Embryophyta</taxon>
        <taxon>Tracheophyta</taxon>
        <taxon>Spermatophyta</taxon>
        <taxon>Magnoliopsida</taxon>
        <taxon>Magnoliidae</taxon>
        <taxon>Laurales</taxon>
        <taxon>Lauraceae</taxon>
        <taxon>Cinnamomum</taxon>
    </lineage>
</organism>
<keyword evidence="6" id="KW-0539">Nucleus</keyword>
<dbReference type="InterPro" id="IPR051032">
    <property type="entry name" value="AP2/ERF_TF_ERF_subfamily"/>
</dbReference>
<dbReference type="PANTHER" id="PTHR31985:SF151">
    <property type="entry name" value="ETHYLENE-RESPONSIVE TRANSCRIPTION FACTOR ERF023"/>
    <property type="match status" value="1"/>
</dbReference>
<evidence type="ECO:0000256" key="6">
    <source>
        <dbReference type="ARBA" id="ARBA00023242"/>
    </source>
</evidence>
<dbReference type="GO" id="GO:0003700">
    <property type="term" value="F:DNA-binding transcription factor activity"/>
    <property type="evidence" value="ECO:0007669"/>
    <property type="project" value="InterPro"/>
</dbReference>
<reference evidence="10 11" key="1">
    <citation type="journal article" date="2019" name="Nat. Plants">
        <title>Stout camphor tree genome fills gaps in understanding of flowering plant genome evolution.</title>
        <authorList>
            <person name="Chaw S.M."/>
            <person name="Liu Y.C."/>
            <person name="Wu Y.W."/>
            <person name="Wang H.Y."/>
            <person name="Lin C.I."/>
            <person name="Wu C.S."/>
            <person name="Ke H.M."/>
            <person name="Chang L.Y."/>
            <person name="Hsu C.Y."/>
            <person name="Yang H.T."/>
            <person name="Sudianto E."/>
            <person name="Hsu M.H."/>
            <person name="Wu K.P."/>
            <person name="Wang L.N."/>
            <person name="Leebens-Mack J.H."/>
            <person name="Tsai I.J."/>
        </authorList>
    </citation>
    <scope>NUCLEOTIDE SEQUENCE [LARGE SCALE GENOMIC DNA]</scope>
    <source>
        <strain evidence="11">cv. Chaw 1501</strain>
        <tissue evidence="10">Young leaves</tissue>
    </source>
</reference>
<comment type="similarity">
    <text evidence="7">Belongs to the AP2/ERF transcription factor family. ERF subfamily.</text>
</comment>
<evidence type="ECO:0000256" key="3">
    <source>
        <dbReference type="ARBA" id="ARBA00023125"/>
    </source>
</evidence>
<sequence length="225" mass="24671">MVIPLHKGMEIPEVMVIPSLFWRTKRVCGGGGAAERRGPWGRDAASGLQRRPEAAVGEVGVGDTGEPRKKSRIWLGSFPKPEMAARAYDVAAYCLKGRKALLNFPDEAELLPRPSTCMARDIQAAAAAAAAMKAGDPRETGGEEKLRDGEEDDFWREMELPGLMVESESARPSLSHCGVDPEFYFWSNSPKWSSSSSSSSFDSEIDTWTHGDISLCSELPLYLYL</sequence>
<keyword evidence="11" id="KW-1185">Reference proteome</keyword>